<dbReference type="PROSITE" id="PS50089">
    <property type="entry name" value="ZF_RING_2"/>
    <property type="match status" value="1"/>
</dbReference>
<feature type="region of interest" description="Disordered" evidence="9">
    <location>
        <begin position="117"/>
        <end position="138"/>
    </location>
</feature>
<organism evidence="11 12">
    <name type="scientific">Leersia perrieri</name>
    <dbReference type="NCBI Taxonomy" id="77586"/>
    <lineage>
        <taxon>Eukaryota</taxon>
        <taxon>Viridiplantae</taxon>
        <taxon>Streptophyta</taxon>
        <taxon>Embryophyta</taxon>
        <taxon>Tracheophyta</taxon>
        <taxon>Spermatophyta</taxon>
        <taxon>Magnoliopsida</taxon>
        <taxon>Liliopsida</taxon>
        <taxon>Poales</taxon>
        <taxon>Poaceae</taxon>
        <taxon>BOP clade</taxon>
        <taxon>Oryzoideae</taxon>
        <taxon>Oryzeae</taxon>
        <taxon>Oryzinae</taxon>
        <taxon>Leersia</taxon>
    </lineage>
</organism>
<evidence type="ECO:0000256" key="6">
    <source>
        <dbReference type="ARBA" id="ARBA00022786"/>
    </source>
</evidence>
<dbReference type="InterPro" id="IPR001841">
    <property type="entry name" value="Znf_RING"/>
</dbReference>
<dbReference type="SMART" id="SM00184">
    <property type="entry name" value="RING"/>
    <property type="match status" value="1"/>
</dbReference>
<evidence type="ECO:0000256" key="8">
    <source>
        <dbReference type="PROSITE-ProRule" id="PRU00175"/>
    </source>
</evidence>
<evidence type="ECO:0000256" key="4">
    <source>
        <dbReference type="ARBA" id="ARBA00022723"/>
    </source>
</evidence>
<dbReference type="InterPro" id="IPR039525">
    <property type="entry name" value="RNF126-like_zinc-ribbon"/>
</dbReference>
<evidence type="ECO:0000256" key="2">
    <source>
        <dbReference type="ARBA" id="ARBA00012483"/>
    </source>
</evidence>
<evidence type="ECO:0000256" key="5">
    <source>
        <dbReference type="ARBA" id="ARBA00022771"/>
    </source>
</evidence>
<dbReference type="GO" id="GO:0008270">
    <property type="term" value="F:zinc ion binding"/>
    <property type="evidence" value="ECO:0007669"/>
    <property type="project" value="UniProtKB-KW"/>
</dbReference>
<dbReference type="GO" id="GO:0005737">
    <property type="term" value="C:cytoplasm"/>
    <property type="evidence" value="ECO:0007669"/>
    <property type="project" value="TreeGrafter"/>
</dbReference>
<dbReference type="eggNOG" id="KOG0800">
    <property type="taxonomic scope" value="Eukaryota"/>
</dbReference>
<protein>
    <recommendedName>
        <fullName evidence="2">RING-type E3 ubiquitin transferase</fullName>
        <ecNumber evidence="2">2.3.2.27</ecNumber>
    </recommendedName>
</protein>
<evidence type="ECO:0000313" key="12">
    <source>
        <dbReference type="Proteomes" id="UP000032180"/>
    </source>
</evidence>
<keyword evidence="6" id="KW-0833">Ubl conjugation pathway</keyword>
<reference evidence="11" key="3">
    <citation type="submission" date="2015-04" db="UniProtKB">
        <authorList>
            <consortium name="EnsemblPlants"/>
        </authorList>
    </citation>
    <scope>IDENTIFICATION</scope>
</reference>
<dbReference type="Gramene" id="LPERR05G17320.1">
    <property type="protein sequence ID" value="LPERR05G17320.1"/>
    <property type="gene ID" value="LPERR05G17320"/>
</dbReference>
<dbReference type="STRING" id="77586.A0A0D9WI57"/>
<dbReference type="EC" id="2.3.2.27" evidence="2"/>
<dbReference type="PANTHER" id="PTHR15710:SF126">
    <property type="entry name" value="RING-TYPE E3 UBIQUITIN TRANSFERASE"/>
    <property type="match status" value="1"/>
</dbReference>
<keyword evidence="3" id="KW-0808">Transferase</keyword>
<reference evidence="12" key="2">
    <citation type="submission" date="2013-12" db="EMBL/GenBank/DDBJ databases">
        <authorList>
            <person name="Yu Y."/>
            <person name="Lee S."/>
            <person name="de Baynast K."/>
            <person name="Wissotski M."/>
            <person name="Liu L."/>
            <person name="Talag J."/>
            <person name="Goicoechea J."/>
            <person name="Angelova A."/>
            <person name="Jetty R."/>
            <person name="Kudrna D."/>
            <person name="Golser W."/>
            <person name="Rivera L."/>
            <person name="Zhang J."/>
            <person name="Wing R."/>
        </authorList>
    </citation>
    <scope>NUCLEOTIDE SEQUENCE</scope>
</reference>
<dbReference type="GO" id="GO:0016567">
    <property type="term" value="P:protein ubiquitination"/>
    <property type="evidence" value="ECO:0007669"/>
    <property type="project" value="TreeGrafter"/>
</dbReference>
<evidence type="ECO:0000256" key="7">
    <source>
        <dbReference type="ARBA" id="ARBA00022833"/>
    </source>
</evidence>
<keyword evidence="4" id="KW-0479">Metal-binding</keyword>
<evidence type="ECO:0000259" key="10">
    <source>
        <dbReference type="PROSITE" id="PS50089"/>
    </source>
</evidence>
<evidence type="ECO:0000256" key="9">
    <source>
        <dbReference type="SAM" id="MobiDB-lite"/>
    </source>
</evidence>
<sequence length="264" mass="29608">MSNRATHWCYVCRRPVHICETNHHQDTLTCPTCNDGFIQELSEMMPHRTVTTPINTPGFINPDAAVIDAFLGRRRRATEAMISTLMRQVDDDRDGYVYSRAGLDALFDQLRLRSQLVSTSRRQEEQDGSPPPASASAIEAMPAVTIGRRRLRGAEAGHCPVCQDTFELGGVAREMPCGHLYHDGCIVPWLARHNSCPVCRHPLPSPAPAPDDSERRGRHGSRAFLRLFGASGSRSRECEEGSGYVTVYEDPGRVSYYIRWHHNH</sequence>
<evidence type="ECO:0000256" key="3">
    <source>
        <dbReference type="ARBA" id="ARBA00022679"/>
    </source>
</evidence>
<dbReference type="Gene3D" id="3.30.40.10">
    <property type="entry name" value="Zinc/RING finger domain, C3HC4 (zinc finger)"/>
    <property type="match status" value="1"/>
</dbReference>
<accession>A0A0D9WI57</accession>
<keyword evidence="7" id="KW-0862">Zinc</keyword>
<name>A0A0D9WI57_9ORYZ</name>
<dbReference type="Pfam" id="PF14369">
    <property type="entry name" value="Zn_ribbon_19"/>
    <property type="match status" value="1"/>
</dbReference>
<reference evidence="11 12" key="1">
    <citation type="submission" date="2012-08" db="EMBL/GenBank/DDBJ databases">
        <title>Oryza genome evolution.</title>
        <authorList>
            <person name="Wing R.A."/>
        </authorList>
    </citation>
    <scope>NUCLEOTIDE SEQUENCE</scope>
</reference>
<dbReference type="InterPro" id="IPR013083">
    <property type="entry name" value="Znf_RING/FYVE/PHD"/>
</dbReference>
<comment type="catalytic activity">
    <reaction evidence="1">
        <text>S-ubiquitinyl-[E2 ubiquitin-conjugating enzyme]-L-cysteine + [acceptor protein]-L-lysine = [E2 ubiquitin-conjugating enzyme]-L-cysteine + N(6)-ubiquitinyl-[acceptor protein]-L-lysine.</text>
        <dbReference type="EC" id="2.3.2.27"/>
    </reaction>
</comment>
<dbReference type="AlphaFoldDB" id="A0A0D9WI57"/>
<evidence type="ECO:0000256" key="1">
    <source>
        <dbReference type="ARBA" id="ARBA00000900"/>
    </source>
</evidence>
<dbReference type="PANTHER" id="PTHR15710">
    <property type="entry name" value="E3 UBIQUITIN-PROTEIN LIGASE PRAJA"/>
    <property type="match status" value="1"/>
</dbReference>
<keyword evidence="12" id="KW-1185">Reference proteome</keyword>
<keyword evidence="5 8" id="KW-0863">Zinc-finger</keyword>
<feature type="domain" description="RING-type" evidence="10">
    <location>
        <begin position="159"/>
        <end position="200"/>
    </location>
</feature>
<evidence type="ECO:0000313" key="11">
    <source>
        <dbReference type="EnsemblPlants" id="LPERR05G17320.1"/>
    </source>
</evidence>
<proteinExistence type="predicted"/>
<dbReference type="SUPFAM" id="SSF57850">
    <property type="entry name" value="RING/U-box"/>
    <property type="match status" value="1"/>
</dbReference>
<dbReference type="HOGENOM" id="CLU_034892_1_2_1"/>
<dbReference type="Proteomes" id="UP000032180">
    <property type="component" value="Chromosome 5"/>
</dbReference>
<dbReference type="EnsemblPlants" id="LPERR05G17320.1">
    <property type="protein sequence ID" value="LPERR05G17320.1"/>
    <property type="gene ID" value="LPERR05G17320"/>
</dbReference>
<dbReference type="FunFam" id="3.30.40.10:FF:000022">
    <property type="entry name" value="E3 ubiquitin-protein ligase RING1-like"/>
    <property type="match status" value="1"/>
</dbReference>
<dbReference type="Pfam" id="PF13639">
    <property type="entry name" value="zf-RING_2"/>
    <property type="match status" value="1"/>
</dbReference>
<dbReference type="GO" id="GO:0061630">
    <property type="term" value="F:ubiquitin protein ligase activity"/>
    <property type="evidence" value="ECO:0007669"/>
    <property type="project" value="UniProtKB-EC"/>
</dbReference>